<feature type="domain" description="DUF3074" evidence="1">
    <location>
        <begin position="60"/>
        <end position="223"/>
    </location>
</feature>
<protein>
    <recommendedName>
        <fullName evidence="1">DUF3074 domain-containing protein</fullName>
    </recommendedName>
</protein>
<dbReference type="EMBL" id="KN822970">
    <property type="protein sequence ID" value="KIO30655.1"/>
    <property type="molecule type" value="Genomic_DNA"/>
</dbReference>
<dbReference type="SUPFAM" id="SSF55961">
    <property type="entry name" value="Bet v1-like"/>
    <property type="match status" value="1"/>
</dbReference>
<dbReference type="Proteomes" id="UP000054248">
    <property type="component" value="Unassembled WGS sequence"/>
</dbReference>
<dbReference type="Gene3D" id="3.30.530.20">
    <property type="match status" value="1"/>
</dbReference>
<gene>
    <name evidence="2" type="ORF">M407DRAFT_149287</name>
</gene>
<dbReference type="InterPro" id="IPR024500">
    <property type="entry name" value="DUF3074"/>
</dbReference>
<proteinExistence type="predicted"/>
<accession>A0A0C3QGB6</accession>
<organism evidence="2 3">
    <name type="scientific">Tulasnella calospora MUT 4182</name>
    <dbReference type="NCBI Taxonomy" id="1051891"/>
    <lineage>
        <taxon>Eukaryota</taxon>
        <taxon>Fungi</taxon>
        <taxon>Dikarya</taxon>
        <taxon>Basidiomycota</taxon>
        <taxon>Agaricomycotina</taxon>
        <taxon>Agaricomycetes</taxon>
        <taxon>Cantharellales</taxon>
        <taxon>Tulasnellaceae</taxon>
        <taxon>Tulasnella</taxon>
    </lineage>
</organism>
<evidence type="ECO:0000313" key="3">
    <source>
        <dbReference type="Proteomes" id="UP000054248"/>
    </source>
</evidence>
<sequence length="245" mass="27230">MPFSIKLSRPVVPGRIPSFDTCMQSARQIMADTANWTEGKTFNDGSCRTYIKKIPSGPPWHMRVTRHGPQDGTFTDFWNALGSNHAENELQYIPELSKATMMQAIEPGVMEVWSLHYALSSPFSPRTFTVLMVTHLEAVSPRQGWVISIPFDPKGDEGLMSLEERGVRGRYAAVERLRELEDGTVEWRVATTTTVGGFVPDWVTTRAVPKAIAEDVLQFLAWMRQKRGQGAGSANNVVATSSKTA</sequence>
<keyword evidence="3" id="KW-1185">Reference proteome</keyword>
<reference evidence="2 3" key="1">
    <citation type="submission" date="2014-04" db="EMBL/GenBank/DDBJ databases">
        <authorList>
            <consortium name="DOE Joint Genome Institute"/>
            <person name="Kuo A."/>
            <person name="Girlanda M."/>
            <person name="Perotto S."/>
            <person name="Kohler A."/>
            <person name="Nagy L.G."/>
            <person name="Floudas D."/>
            <person name="Copeland A."/>
            <person name="Barry K.W."/>
            <person name="Cichocki N."/>
            <person name="Veneault-Fourrey C."/>
            <person name="LaButti K."/>
            <person name="Lindquist E.A."/>
            <person name="Lipzen A."/>
            <person name="Lundell T."/>
            <person name="Morin E."/>
            <person name="Murat C."/>
            <person name="Sun H."/>
            <person name="Tunlid A."/>
            <person name="Henrissat B."/>
            <person name="Grigoriev I.V."/>
            <person name="Hibbett D.S."/>
            <person name="Martin F."/>
            <person name="Nordberg H.P."/>
            <person name="Cantor M.N."/>
            <person name="Hua S.X."/>
        </authorList>
    </citation>
    <scope>NUCLEOTIDE SEQUENCE [LARGE SCALE GENOMIC DNA]</scope>
    <source>
        <strain evidence="2 3">MUT 4182</strain>
    </source>
</reference>
<dbReference type="Pfam" id="PF11274">
    <property type="entry name" value="DUF3074"/>
    <property type="match status" value="1"/>
</dbReference>
<dbReference type="InterPro" id="IPR023393">
    <property type="entry name" value="START-like_dom_sf"/>
</dbReference>
<dbReference type="HOGENOM" id="CLU_078586_0_1_1"/>
<reference evidence="3" key="2">
    <citation type="submission" date="2015-01" db="EMBL/GenBank/DDBJ databases">
        <title>Evolutionary Origins and Diversification of the Mycorrhizal Mutualists.</title>
        <authorList>
            <consortium name="DOE Joint Genome Institute"/>
            <consortium name="Mycorrhizal Genomics Consortium"/>
            <person name="Kohler A."/>
            <person name="Kuo A."/>
            <person name="Nagy L.G."/>
            <person name="Floudas D."/>
            <person name="Copeland A."/>
            <person name="Barry K.W."/>
            <person name="Cichocki N."/>
            <person name="Veneault-Fourrey C."/>
            <person name="LaButti K."/>
            <person name="Lindquist E.A."/>
            <person name="Lipzen A."/>
            <person name="Lundell T."/>
            <person name="Morin E."/>
            <person name="Murat C."/>
            <person name="Riley R."/>
            <person name="Ohm R."/>
            <person name="Sun H."/>
            <person name="Tunlid A."/>
            <person name="Henrissat B."/>
            <person name="Grigoriev I.V."/>
            <person name="Hibbett D.S."/>
            <person name="Martin F."/>
        </authorList>
    </citation>
    <scope>NUCLEOTIDE SEQUENCE [LARGE SCALE GENOMIC DNA]</scope>
    <source>
        <strain evidence="3">MUT 4182</strain>
    </source>
</reference>
<dbReference type="OrthoDB" id="6423603at2759"/>
<name>A0A0C3QGB6_9AGAM</name>
<evidence type="ECO:0000313" key="2">
    <source>
        <dbReference type="EMBL" id="KIO30655.1"/>
    </source>
</evidence>
<dbReference type="PANTHER" id="PTHR40370">
    <property type="entry name" value="EXPRESSED PROTEIN"/>
    <property type="match status" value="1"/>
</dbReference>
<evidence type="ECO:0000259" key="1">
    <source>
        <dbReference type="Pfam" id="PF11274"/>
    </source>
</evidence>
<dbReference type="PANTHER" id="PTHR40370:SF1">
    <property type="entry name" value="DUF3074 DOMAIN-CONTAINING PROTEIN"/>
    <property type="match status" value="1"/>
</dbReference>
<dbReference type="AlphaFoldDB" id="A0A0C3QGB6"/>